<evidence type="ECO:0000259" key="3">
    <source>
        <dbReference type="SMART" id="SM00329"/>
    </source>
</evidence>
<dbReference type="SUPFAM" id="SSF55394">
    <property type="entry name" value="Bactericidal permeability-increasing protein, BPI"/>
    <property type="match status" value="2"/>
</dbReference>
<keyword evidence="2" id="KW-0732">Signal</keyword>
<protein>
    <recommendedName>
        <fullName evidence="3">Lipid-binding serum glycoprotein C-terminal domain-containing protein</fullName>
    </recommendedName>
</protein>
<dbReference type="GO" id="GO:0005615">
    <property type="term" value="C:extracellular space"/>
    <property type="evidence" value="ECO:0007669"/>
    <property type="project" value="InterPro"/>
</dbReference>
<feature type="signal peptide" evidence="2">
    <location>
        <begin position="1"/>
        <end position="23"/>
    </location>
</feature>
<feature type="chain" id="PRO_5041248029" description="Lipid-binding serum glycoprotein C-terminal domain-containing protein" evidence="2">
    <location>
        <begin position="24"/>
        <end position="489"/>
    </location>
</feature>
<dbReference type="InterPro" id="IPR030675">
    <property type="entry name" value="BPI/LBP"/>
</dbReference>
<feature type="domain" description="Lipid-binding serum glycoprotein C-terminal" evidence="3">
    <location>
        <begin position="273"/>
        <end position="471"/>
    </location>
</feature>
<reference evidence="4" key="1">
    <citation type="submission" date="2023-04" db="EMBL/GenBank/DDBJ databases">
        <authorList>
            <person name="Vijverberg K."/>
            <person name="Xiong W."/>
            <person name="Schranz E."/>
        </authorList>
    </citation>
    <scope>NUCLEOTIDE SEQUENCE</scope>
</reference>
<dbReference type="InterPro" id="IPR017943">
    <property type="entry name" value="Bactericidal_perm-incr_a/b_dom"/>
</dbReference>
<dbReference type="Gene3D" id="3.15.20.10">
    <property type="entry name" value="Bactericidal permeability-increasing protein, domain 2"/>
    <property type="match status" value="1"/>
</dbReference>
<dbReference type="InterPro" id="IPR001124">
    <property type="entry name" value="Lipid-bd_serum_glycop_C"/>
</dbReference>
<sequence length="489" mass="54088">MPPPTIYLLLIFSLLIPPHPTTADQSFISSLITQNGLDFVKNLLISKAIPTLTSTRIPKIEKTVRIPVIGKVHIVLSDITINRVNVGLSNIKPDATGVTIFGSDVTCDLSTKWHYAYGTWVGPISISDSGTARVKVIGMETSIKLGLHNQEGSLNLFVMECNCHMNDISIDLNGGASWLYQGVVDAFEEPIRSEVSKEIIKKLKAGVLKLGSVVQSLPKLISVDNIASLNTTFVNDPFLSDNSLGFGINGLFVDSRKGNYLYGKKLQPPVSCSDPQKMVGIVLDEAVFNSGFALYYNAIFMRWIVDKVPEQNLLNTAGWRFVVPQLYKKYPNADMNLEISLSDPPIMHVSSQIIDATVYADLIIDVLQLDDRIPVACISLEMAGVGSVQITKNNLTGHLKLDDFTMSLKWSKIGTLHMFLIQPVMWTIIETVFVPYINARLGTGFPLPIFRGINLQNAEILFKDSRITICSDFSYKEPFDPSHTLVYTS</sequence>
<organism evidence="4 5">
    <name type="scientific">Lactuca saligna</name>
    <name type="common">Willowleaf lettuce</name>
    <dbReference type="NCBI Taxonomy" id="75948"/>
    <lineage>
        <taxon>Eukaryota</taxon>
        <taxon>Viridiplantae</taxon>
        <taxon>Streptophyta</taxon>
        <taxon>Embryophyta</taxon>
        <taxon>Tracheophyta</taxon>
        <taxon>Spermatophyta</taxon>
        <taxon>Magnoliopsida</taxon>
        <taxon>eudicotyledons</taxon>
        <taxon>Gunneridae</taxon>
        <taxon>Pentapetalae</taxon>
        <taxon>asterids</taxon>
        <taxon>campanulids</taxon>
        <taxon>Asterales</taxon>
        <taxon>Asteraceae</taxon>
        <taxon>Cichorioideae</taxon>
        <taxon>Cichorieae</taxon>
        <taxon>Lactucinae</taxon>
        <taxon>Lactuca</taxon>
    </lineage>
</organism>
<dbReference type="GO" id="GO:0008289">
    <property type="term" value="F:lipid binding"/>
    <property type="evidence" value="ECO:0007669"/>
    <property type="project" value="InterPro"/>
</dbReference>
<dbReference type="Pfam" id="PF01273">
    <property type="entry name" value="LBP_BPI_CETP"/>
    <property type="match status" value="1"/>
</dbReference>
<keyword evidence="1" id="KW-0325">Glycoprotein</keyword>
<evidence type="ECO:0000256" key="2">
    <source>
        <dbReference type="SAM" id="SignalP"/>
    </source>
</evidence>
<dbReference type="Proteomes" id="UP001177003">
    <property type="component" value="Chromosome 7"/>
</dbReference>
<gene>
    <name evidence="4" type="ORF">LSALG_LOCUS33795</name>
</gene>
<proteinExistence type="predicted"/>
<evidence type="ECO:0000313" key="4">
    <source>
        <dbReference type="EMBL" id="CAI9294830.1"/>
    </source>
</evidence>
<dbReference type="InterPro" id="IPR017942">
    <property type="entry name" value="Lipid-bd_serum_glycop_N"/>
</dbReference>
<accession>A0AA35ZLF0</accession>
<name>A0AA35ZLF0_LACSI</name>
<dbReference type="SMART" id="SM00329">
    <property type="entry name" value="BPI2"/>
    <property type="match status" value="1"/>
</dbReference>
<dbReference type="PANTHER" id="PTHR46801:SF2">
    <property type="entry name" value="LIPOPOLYSACCHARIDE-BINDING PROTEIN"/>
    <property type="match status" value="1"/>
</dbReference>
<dbReference type="EMBL" id="OX465083">
    <property type="protein sequence ID" value="CAI9294830.1"/>
    <property type="molecule type" value="Genomic_DNA"/>
</dbReference>
<keyword evidence="5" id="KW-1185">Reference proteome</keyword>
<evidence type="ECO:0000256" key="1">
    <source>
        <dbReference type="ARBA" id="ARBA00023180"/>
    </source>
</evidence>
<dbReference type="AlphaFoldDB" id="A0AA35ZLF0"/>
<dbReference type="InterPro" id="IPR045897">
    <property type="entry name" value="BPI/LBP_pln"/>
</dbReference>
<evidence type="ECO:0000313" key="5">
    <source>
        <dbReference type="Proteomes" id="UP001177003"/>
    </source>
</evidence>
<dbReference type="Gene3D" id="3.15.10.10">
    <property type="entry name" value="Bactericidal permeability-increasing protein, domain 1"/>
    <property type="match status" value="1"/>
</dbReference>
<dbReference type="PANTHER" id="PTHR46801">
    <property type="entry name" value="OS06G0309200 PROTEIN"/>
    <property type="match status" value="1"/>
</dbReference>
<dbReference type="PIRSF" id="PIRSF002417">
    <property type="entry name" value="Lipid_binding_protein"/>
    <property type="match status" value="1"/>
</dbReference>
<dbReference type="Pfam" id="PF02886">
    <property type="entry name" value="LBP_BPI_CETP_C"/>
    <property type="match status" value="1"/>
</dbReference>